<keyword evidence="2" id="KW-0436">Ligase</keyword>
<dbReference type="InterPro" id="IPR045851">
    <property type="entry name" value="AMP-bd_C_sf"/>
</dbReference>
<name>A0A2P2DF97_9LEPT</name>
<dbReference type="RefSeq" id="WP_108960272.1">
    <property type="nucleotide sequence ID" value="NZ_BFAZ01000009.1"/>
</dbReference>
<evidence type="ECO:0000259" key="1">
    <source>
        <dbReference type="Pfam" id="PF00501"/>
    </source>
</evidence>
<dbReference type="Gene3D" id="3.30.300.30">
    <property type="match status" value="1"/>
</dbReference>
<dbReference type="OrthoDB" id="311554at2"/>
<dbReference type="AlphaFoldDB" id="A0A2P2DF97"/>
<dbReference type="InterPro" id="IPR042099">
    <property type="entry name" value="ANL_N_sf"/>
</dbReference>
<dbReference type="SUPFAM" id="SSF56801">
    <property type="entry name" value="Acetyl-CoA synthetase-like"/>
    <property type="match status" value="1"/>
</dbReference>
<keyword evidence="3" id="KW-1185">Reference proteome</keyword>
<dbReference type="GO" id="GO:0016874">
    <property type="term" value="F:ligase activity"/>
    <property type="evidence" value="ECO:0007669"/>
    <property type="project" value="UniProtKB-KW"/>
</dbReference>
<dbReference type="InterPro" id="IPR000873">
    <property type="entry name" value="AMP-dep_synth/lig_dom"/>
</dbReference>
<organism evidence="2 3">
    <name type="scientific">Leptospira ellinghausenii</name>
    <dbReference type="NCBI Taxonomy" id="1917822"/>
    <lineage>
        <taxon>Bacteria</taxon>
        <taxon>Pseudomonadati</taxon>
        <taxon>Spirochaetota</taxon>
        <taxon>Spirochaetia</taxon>
        <taxon>Leptospirales</taxon>
        <taxon>Leptospiraceae</taxon>
        <taxon>Leptospira</taxon>
    </lineage>
</organism>
<protein>
    <submittedName>
        <fullName evidence="2">Long-chain-fatty-acid--CoA ligase</fullName>
    </submittedName>
</protein>
<accession>A0A2P2DF97</accession>
<gene>
    <name evidence="2" type="ORF">LPTSP2_26210</name>
</gene>
<feature type="domain" description="AMP-dependent synthetase/ligase" evidence="1">
    <location>
        <begin position="35"/>
        <end position="465"/>
    </location>
</feature>
<proteinExistence type="predicted"/>
<dbReference type="Proteomes" id="UP000245206">
    <property type="component" value="Unassembled WGS sequence"/>
</dbReference>
<dbReference type="InterPro" id="IPR020845">
    <property type="entry name" value="AMP-binding_CS"/>
</dbReference>
<reference evidence="3" key="1">
    <citation type="journal article" date="2019" name="Microbiol. Immunol.">
        <title>Molecular and phenotypic characterization of Leptospira johnsonii sp. nov., Leptospira ellinghausenii sp. nov. and Leptospira ryugenii sp. nov. isolated from soil and water in Japan.</title>
        <authorList>
            <person name="Masuzawa T."/>
            <person name="Saito M."/>
            <person name="Nakao R."/>
            <person name="Nikaido Y."/>
            <person name="Matsumoto M."/>
            <person name="Ogawa M."/>
            <person name="Yokoyama M."/>
            <person name="Hidaka Y."/>
            <person name="Tomita J."/>
            <person name="Sakakibara K."/>
            <person name="Suzuki K."/>
            <person name="Yasuda S."/>
            <person name="Sato H."/>
            <person name="Yamaguchi M."/>
            <person name="Yoshida S.I."/>
            <person name="Koizumi N."/>
            <person name="Kawamura Y."/>
        </authorList>
    </citation>
    <scope>NUCLEOTIDE SEQUENCE [LARGE SCALE GENOMIC DNA]</scope>
    <source>
        <strain evidence="3">E18</strain>
    </source>
</reference>
<dbReference type="EMBL" id="BFAZ01000009">
    <property type="protein sequence ID" value="GBF43324.1"/>
    <property type="molecule type" value="Genomic_DNA"/>
</dbReference>
<dbReference type="InterPro" id="IPR052987">
    <property type="entry name" value="Chloroplast_AMP-bd_Enzymes"/>
</dbReference>
<dbReference type="PRINTS" id="PR00154">
    <property type="entry name" value="AMPBINDING"/>
</dbReference>
<evidence type="ECO:0000313" key="2">
    <source>
        <dbReference type="EMBL" id="GBF43324.1"/>
    </source>
</evidence>
<comment type="caution">
    <text evidence="2">The sequence shown here is derived from an EMBL/GenBank/DDBJ whole genome shotgun (WGS) entry which is preliminary data.</text>
</comment>
<dbReference type="InterPro" id="IPR020459">
    <property type="entry name" value="AMP-binding"/>
</dbReference>
<dbReference type="PROSITE" id="PS00455">
    <property type="entry name" value="AMP_BINDING"/>
    <property type="match status" value="1"/>
</dbReference>
<sequence length="641" mass="72587">MKVPNLKQLTLYHLLQEGRRLYGSLPAQSYKNQKKEYQNISYDDFVANSEFISKALIHLDTNAGDRIGIIADVGHQWLQVSMAITSIGCVDVPRGTDATLDDISYILTHAKCKIVFVENEKALKKFLPELQKLNLQTIILFGETKVDSVSINCQIINFNDLRTFAAKIEDRTYHEIGEEIQEEDLATIIYTSGTTGKPKGVMLTHGSILFEIRALVAEFRKTGVTVGEGDVTLGFLPPWHSGERIFETICFYSGIKIAFTSVQELGKDLAKAKPTILFTVPRVWESFYDKIKDTIQKSSAFKKYFLKLLVWNSVNFSITYDKAFDRVPRLNSPKTTKQILTQFINLILLLIYLPILPISKLILSKILSVLGGKLRYAFAGAGALQAEVDRFMYAIGMPILEVYGMTENSGVSTIRHFNDFSVGNVGKPIEGVTIKLIDELGKEVTEPGIKGVALHHGLHNMKGYYLEEEKTKAVLTDDRWLNSGDLLVWTAQGNLKFAGRAKDTIVLSGGENVEPEPIEICLKQSEYIDQAVVVGQDKKTLTALVLLNLEKLENYLKEHSIDLDLKHVVYNESDVIQKLIRDEVKHFISDKNGFKSFERISNVYILQNPFVVHDELTQTQKVKRNRVQEKYREEIESMYRK</sequence>
<dbReference type="Pfam" id="PF23562">
    <property type="entry name" value="AMP-binding_C_3"/>
    <property type="match status" value="1"/>
</dbReference>
<dbReference type="Gene3D" id="3.40.50.12780">
    <property type="entry name" value="N-terminal domain of ligase-like"/>
    <property type="match status" value="1"/>
</dbReference>
<evidence type="ECO:0000313" key="3">
    <source>
        <dbReference type="Proteomes" id="UP000245206"/>
    </source>
</evidence>
<dbReference type="PANTHER" id="PTHR43813">
    <property type="entry name" value="ACYL-ACTIVATING ENZYME 16, CHLOROPLASTIC-RELATED"/>
    <property type="match status" value="1"/>
</dbReference>
<dbReference type="Pfam" id="PF00501">
    <property type="entry name" value="AMP-binding"/>
    <property type="match status" value="1"/>
</dbReference>
<dbReference type="PANTHER" id="PTHR43813:SF1">
    <property type="entry name" value="ACYL-ACTIVATING ENZYME 16, CHLOROPLASTIC-RELATED"/>
    <property type="match status" value="1"/>
</dbReference>